<feature type="region of interest" description="Disordered" evidence="1">
    <location>
        <begin position="1"/>
        <end position="43"/>
    </location>
</feature>
<sequence length="659" mass="71133">MANSALHLLGGPNSQPYGPVPMTQDPTTPPAEKAPISTTTTPIVPGLRKSSAQSWSAAQIALTLAIPLVALIAWLACVRANPRIFDTFAGEEIGGRLSQAQAKAIDVITGAILAPMFMAAVNFVWFSSARVSVVNEQQSKPIPLRTLVTASGTSGGNYDLFHLRNLLLGKTWSLGTFALLTILSAVSRTALSNVIAYEAFSELSSSKTLAALRLQTDAVVNANLGMDNNNKLRLYDFDMSQNAQVAKDVMSLLTDLSYEDAASKLTDGTYVGVNATTQSLRSLPPSISKLENVPAYRISVECTPDLPLTVSVMQPLGPLNTQIGLMLNTTATSNNTIFQANYPGVPDNIRTGDGESYTYAAFSLGYREAYLGHLERFNLSNSTTPSKYGDVGYRAFNMSQWGFNGTQVLMSVSGLRCVLYREQGLANSTRVPSNDSSVSGWTIDTTSFPSPQEKVIVPSLLAKFQWSNLNFHAPGSVIPGIGPALNKMYTEQVDEWGTRANDTFTNFALNFLYASGETQRVIYEVAAASNNASRNRPEYTINVPAFEMQQQYRITYVPSILLVGLVCLVGAAAITGIMALYTRKSFSARAHRQVDVTRLLLDSVVGLGAEAKDLARVAQGGNDDLDAWAAGYRVRYTSMGDDDGSVQVVLEKTHSQETL</sequence>
<evidence type="ECO:0000313" key="3">
    <source>
        <dbReference type="EMBL" id="USP75040.1"/>
    </source>
</evidence>
<evidence type="ECO:0000256" key="1">
    <source>
        <dbReference type="SAM" id="MobiDB-lite"/>
    </source>
</evidence>
<evidence type="ECO:0000313" key="4">
    <source>
        <dbReference type="Proteomes" id="UP001056012"/>
    </source>
</evidence>
<keyword evidence="2" id="KW-0812">Transmembrane</keyword>
<dbReference type="Proteomes" id="UP001056012">
    <property type="component" value="Chromosome 2"/>
</dbReference>
<keyword evidence="4" id="KW-1185">Reference proteome</keyword>
<reference evidence="3" key="1">
    <citation type="submission" date="2021-12" db="EMBL/GenBank/DDBJ databases">
        <title>Curvularia clavata genome.</title>
        <authorList>
            <person name="Cao Y."/>
        </authorList>
    </citation>
    <scope>NUCLEOTIDE SEQUENCE</scope>
    <source>
        <strain evidence="3">Yc1106</strain>
    </source>
</reference>
<accession>A0A9Q9DQF0</accession>
<proteinExistence type="predicted"/>
<gene>
    <name evidence="3" type="ORF">yc1106_02314</name>
</gene>
<name>A0A9Q9DQF0_CURCL</name>
<dbReference type="VEuPathDB" id="FungiDB:yc1106_02314"/>
<organism evidence="3 4">
    <name type="scientific">Curvularia clavata</name>
    <dbReference type="NCBI Taxonomy" id="95742"/>
    <lineage>
        <taxon>Eukaryota</taxon>
        <taxon>Fungi</taxon>
        <taxon>Dikarya</taxon>
        <taxon>Ascomycota</taxon>
        <taxon>Pezizomycotina</taxon>
        <taxon>Dothideomycetes</taxon>
        <taxon>Pleosporomycetidae</taxon>
        <taxon>Pleosporales</taxon>
        <taxon>Pleosporineae</taxon>
        <taxon>Pleosporaceae</taxon>
        <taxon>Curvularia</taxon>
    </lineage>
</organism>
<protein>
    <submittedName>
        <fullName evidence="3">Uncharacterized protein</fullName>
    </submittedName>
</protein>
<keyword evidence="2" id="KW-0472">Membrane</keyword>
<feature type="transmembrane region" description="Helical" evidence="2">
    <location>
        <begin position="104"/>
        <end position="126"/>
    </location>
</feature>
<feature type="transmembrane region" description="Helical" evidence="2">
    <location>
        <begin position="556"/>
        <end position="582"/>
    </location>
</feature>
<keyword evidence="2" id="KW-1133">Transmembrane helix</keyword>
<evidence type="ECO:0000256" key="2">
    <source>
        <dbReference type="SAM" id="Phobius"/>
    </source>
</evidence>
<dbReference type="EMBL" id="CP089275">
    <property type="protein sequence ID" value="USP75040.1"/>
    <property type="molecule type" value="Genomic_DNA"/>
</dbReference>
<dbReference type="AlphaFoldDB" id="A0A9Q9DQF0"/>
<feature type="transmembrane region" description="Helical" evidence="2">
    <location>
        <begin position="57"/>
        <end position="78"/>
    </location>
</feature>
<dbReference type="OrthoDB" id="2840209at2759"/>